<reference evidence="2" key="1">
    <citation type="submission" date="2016-10" db="EMBL/GenBank/DDBJ databases">
        <authorList>
            <person name="Varghese N."/>
            <person name="Submissions S."/>
        </authorList>
    </citation>
    <scope>NUCLEOTIDE SEQUENCE [LARGE SCALE GENOMIC DNA]</scope>
    <source>
        <strain evidence="2">DSM 5463</strain>
    </source>
</reference>
<protein>
    <submittedName>
        <fullName evidence="1">Uncharacterized protein</fullName>
    </submittedName>
</protein>
<accession>A0A1H5XEH5</accession>
<sequence>MDNKNLLAAIEELLDKKLEPINNKLDNMEKKLNAVFNQVADLTEFKTKVKEKLDSIRDDINTIEYITSKNWNEITKLKIAK</sequence>
<dbReference type="OrthoDB" id="1708171at2"/>
<dbReference type="AlphaFoldDB" id="A0A1H5XEH5"/>
<organism evidence="1 2">
    <name type="scientific">Caloramator fervidus</name>
    <dbReference type="NCBI Taxonomy" id="29344"/>
    <lineage>
        <taxon>Bacteria</taxon>
        <taxon>Bacillati</taxon>
        <taxon>Bacillota</taxon>
        <taxon>Clostridia</taxon>
        <taxon>Eubacteriales</taxon>
        <taxon>Clostridiaceae</taxon>
        <taxon>Caloramator</taxon>
    </lineage>
</organism>
<dbReference type="RefSeq" id="WP_103896648.1">
    <property type="nucleotide sequence ID" value="NZ_FNUK01000029.1"/>
</dbReference>
<gene>
    <name evidence="1" type="ORF">SAMN05660865_01739</name>
</gene>
<proteinExistence type="predicted"/>
<evidence type="ECO:0000313" key="1">
    <source>
        <dbReference type="EMBL" id="SEG10161.1"/>
    </source>
</evidence>
<dbReference type="Proteomes" id="UP000242850">
    <property type="component" value="Unassembled WGS sequence"/>
</dbReference>
<evidence type="ECO:0000313" key="2">
    <source>
        <dbReference type="Proteomes" id="UP000242850"/>
    </source>
</evidence>
<keyword evidence="2" id="KW-1185">Reference proteome</keyword>
<dbReference type="EMBL" id="FNUK01000029">
    <property type="protein sequence ID" value="SEG10161.1"/>
    <property type="molecule type" value="Genomic_DNA"/>
</dbReference>
<name>A0A1H5XEH5_9CLOT</name>